<name>A0A1Q2ZYV2_ZYGRO</name>
<proteinExistence type="predicted"/>
<dbReference type="eggNOG" id="ENOG502RYR8">
    <property type="taxonomic scope" value="Eukaryota"/>
</dbReference>
<dbReference type="AlphaFoldDB" id="A0A1Q2ZYV2"/>
<accession>A0A1Q2ZYV2</accession>
<feature type="coiled-coil region" evidence="1">
    <location>
        <begin position="198"/>
        <end position="246"/>
    </location>
</feature>
<dbReference type="InterPro" id="IPR013743">
    <property type="entry name" value="NBP1/CSA1"/>
</dbReference>
<feature type="compositionally biased region" description="Low complexity" evidence="2">
    <location>
        <begin position="293"/>
        <end position="307"/>
    </location>
</feature>
<dbReference type="Pfam" id="PF08537">
    <property type="entry name" value="NBP1"/>
    <property type="match status" value="1"/>
</dbReference>
<dbReference type="EMBL" id="BDGX01000014">
    <property type="protein sequence ID" value="GAV48629.1"/>
    <property type="molecule type" value="Genomic_DNA"/>
</dbReference>
<keyword evidence="1" id="KW-0175">Coiled coil</keyword>
<organism evidence="3 4">
    <name type="scientific">Zygosaccharomyces rouxii</name>
    <dbReference type="NCBI Taxonomy" id="4956"/>
    <lineage>
        <taxon>Eukaryota</taxon>
        <taxon>Fungi</taxon>
        <taxon>Dikarya</taxon>
        <taxon>Ascomycota</taxon>
        <taxon>Saccharomycotina</taxon>
        <taxon>Saccharomycetes</taxon>
        <taxon>Saccharomycetales</taxon>
        <taxon>Saccharomycetaceae</taxon>
        <taxon>Zygosaccharomyces</taxon>
    </lineage>
</organism>
<protein>
    <submittedName>
        <fullName evidence="3">Uncharacterized protein</fullName>
    </submittedName>
</protein>
<evidence type="ECO:0000256" key="1">
    <source>
        <dbReference type="SAM" id="Coils"/>
    </source>
</evidence>
<evidence type="ECO:0000256" key="2">
    <source>
        <dbReference type="SAM" id="MobiDB-lite"/>
    </source>
</evidence>
<sequence>MLESVRGFIGDILGYQATDPRKKEYGSLDDVRTSNRQGGSGSHARLDRNRLRRRRAIASNGDSANSRKYVRPQDGNRVNKMRNPSARTGPGTLSKLMKSIKNVFSTEDQDLTLMQQACGNTNAMLPPAARRGAHQGAEGRKKLRDRIVRSEAFKRKLLEIKYDDRMLEQVRRGRSVSGSRRRIGEGYQGIEPLQDDKVGLLQRKLQELDSKVQDMDKELQITQKKLKFAQEKNTLLESLLDDANIDSEYVKSRRDIKNLQKENLKPEAELPPSPRRSVNPLFTSSPMRKPPSVQDQEQEQVQGQGQDPTQNFYSKYPKIPETELLVQGRDRTSMSPIRIDYSKYST</sequence>
<dbReference type="OrthoDB" id="4053251at2759"/>
<feature type="compositionally biased region" description="Basic and acidic residues" evidence="2">
    <location>
        <begin position="24"/>
        <end position="33"/>
    </location>
</feature>
<dbReference type="OMA" id="NDNENMS"/>
<evidence type="ECO:0000313" key="3">
    <source>
        <dbReference type="EMBL" id="GAV48629.1"/>
    </source>
</evidence>
<evidence type="ECO:0000313" key="4">
    <source>
        <dbReference type="Proteomes" id="UP000187013"/>
    </source>
</evidence>
<comment type="caution">
    <text evidence="3">The sequence shown here is derived from an EMBL/GenBank/DDBJ whole genome shotgun (WGS) entry which is preliminary data.</text>
</comment>
<dbReference type="Proteomes" id="UP000187013">
    <property type="component" value="Unassembled WGS sequence"/>
</dbReference>
<feature type="region of interest" description="Disordered" evidence="2">
    <location>
        <begin position="260"/>
        <end position="346"/>
    </location>
</feature>
<gene>
    <name evidence="3" type="ORF">ZYGR_0N00330</name>
</gene>
<reference evidence="3 4" key="1">
    <citation type="submission" date="2016-08" db="EMBL/GenBank/DDBJ databases">
        <title>Draft genome sequence of allopolyploid Zygosaccharomyces rouxii.</title>
        <authorList>
            <person name="Watanabe J."/>
            <person name="Uehara K."/>
            <person name="Mogi Y."/>
            <person name="Tsukioka Y."/>
        </authorList>
    </citation>
    <scope>NUCLEOTIDE SEQUENCE [LARGE SCALE GENOMIC DNA]</scope>
    <source>
        <strain evidence="3 4">NBRC 110957</strain>
    </source>
</reference>
<feature type="region of interest" description="Disordered" evidence="2">
    <location>
        <begin position="24"/>
        <end position="91"/>
    </location>
</feature>